<dbReference type="Pfam" id="PF06090">
    <property type="entry name" value="Ins_P5_2-kin"/>
    <property type="match status" value="1"/>
</dbReference>
<comment type="function">
    <text evidence="14">Phosphorylates Ins(1,3,4,5,6)P5 at position 2 to form Ins(1,2,3,4,5,6)P6 (InsP6 or phytate).</text>
</comment>
<dbReference type="GO" id="GO:0035299">
    <property type="term" value="F:inositol-1,3,4,5,6-pentakisphosphate 2-kinase activity"/>
    <property type="evidence" value="ECO:0007669"/>
    <property type="project" value="UniProtKB-EC"/>
</dbReference>
<dbReference type="GO" id="GO:0000398">
    <property type="term" value="P:mRNA splicing, via spliceosome"/>
    <property type="evidence" value="ECO:0007669"/>
    <property type="project" value="InterPro"/>
</dbReference>
<name>A0AAV6NJ62_9ROSI</name>
<keyword evidence="8 14" id="KW-0418">Kinase</keyword>
<keyword evidence="11" id="KW-0508">mRNA splicing</keyword>
<comment type="similarity">
    <text evidence="2">Belongs to the snRNP Sm proteins family. SmF/LSm6 subfamily.</text>
</comment>
<organism evidence="16 17">
    <name type="scientific">Cucurbita argyrosperma subsp. sororia</name>
    <dbReference type="NCBI Taxonomy" id="37648"/>
    <lineage>
        <taxon>Eukaryota</taxon>
        <taxon>Viridiplantae</taxon>
        <taxon>Streptophyta</taxon>
        <taxon>Embryophyta</taxon>
        <taxon>Tracheophyta</taxon>
        <taxon>Spermatophyta</taxon>
        <taxon>Magnoliopsida</taxon>
        <taxon>eudicotyledons</taxon>
        <taxon>Gunneridae</taxon>
        <taxon>Pentapetalae</taxon>
        <taxon>rosids</taxon>
        <taxon>fabids</taxon>
        <taxon>Cucurbitales</taxon>
        <taxon>Cucurbitaceae</taxon>
        <taxon>Cucurbiteae</taxon>
        <taxon>Cucurbita</taxon>
    </lineage>
</organism>
<sequence length="585" mass="65846">MSIPVNPKPFLNNLTGKTVVVKLKWGMEYKGFLVSVDSYMNLQLANTEEYIDGQCTGSLGEILIRCNNVLYLRGVPEDEEIEDAERTGTLQFGGFQNLQQSIRGRTLGMEIVLKEKDAADWVYRGEGAANLVLAYTGSSPAFIGKVMRIQKASINGSQHARTPTAFSKYEYLLWGDIGNLVSSADRDTAAQTFVQRVMSPLLGSKHVDSGKLVLVTREFLELAEKNVNSERPSWRVDAGKIDTHRDYVLIISDHSIFPHGALEGEPCISVEIKPKCGFLPFSRFITHGNAVKRCMTRFRMHQALKLHQEEISEFSDYDPLDLFSGSKDRILKAIKDLFSTPQNNFRVFYNGSLIFGALGGSAENTDVIVGEAFEDALKSVILADDGLCTTSLLQLVTETLYKSGVLDRLLEVQKLDSLDIEGAIHAYYDVISEPCVVCGQLNEDEELHRYASLHSLPLDQSLKIVKNFLIAATAKDCSLMISFRPREGKEWGSSNNTIRLESTGQFFDYKVHFIDLDLKPMKKMEEYYELDKKIVGLYRKIEKGKVVVCIMVQYNGCSWLHPSLKNERLKRYEKEGKSTKKLEAF</sequence>
<keyword evidence="5 14" id="KW-0808">Transferase</keyword>
<dbReference type="PANTHER" id="PTHR14456">
    <property type="entry name" value="INOSITOL POLYPHOSPHATE KINASE 1"/>
    <property type="match status" value="1"/>
</dbReference>
<keyword evidence="9 14" id="KW-0067">ATP-binding</keyword>
<dbReference type="EMBL" id="JAGKQH010000005">
    <property type="protein sequence ID" value="KAG6598461.1"/>
    <property type="molecule type" value="Genomic_DNA"/>
</dbReference>
<evidence type="ECO:0000256" key="11">
    <source>
        <dbReference type="ARBA" id="ARBA00023187"/>
    </source>
</evidence>
<keyword evidence="10" id="KW-0694">RNA-binding</keyword>
<dbReference type="FunFam" id="2.30.30.100:FF:000011">
    <property type="entry name" value="small nuclear ribonucleoprotein F"/>
    <property type="match status" value="1"/>
</dbReference>
<dbReference type="GO" id="GO:0003723">
    <property type="term" value="F:RNA binding"/>
    <property type="evidence" value="ECO:0007669"/>
    <property type="project" value="UniProtKB-KW"/>
</dbReference>
<evidence type="ECO:0000256" key="14">
    <source>
        <dbReference type="RuleBase" id="RU364126"/>
    </source>
</evidence>
<dbReference type="Pfam" id="PF01423">
    <property type="entry name" value="LSM"/>
    <property type="match status" value="1"/>
</dbReference>
<evidence type="ECO:0000313" key="16">
    <source>
        <dbReference type="EMBL" id="KAG6598461.1"/>
    </source>
</evidence>
<dbReference type="EC" id="2.7.1.158" evidence="3 14"/>
<evidence type="ECO:0000256" key="1">
    <source>
        <dbReference type="ARBA" id="ARBA00004123"/>
    </source>
</evidence>
<keyword evidence="13" id="KW-0687">Ribonucleoprotein</keyword>
<evidence type="ECO:0000256" key="9">
    <source>
        <dbReference type="ARBA" id="ARBA00022840"/>
    </source>
</evidence>
<evidence type="ECO:0000256" key="4">
    <source>
        <dbReference type="ARBA" id="ARBA00022664"/>
    </source>
</evidence>
<evidence type="ECO:0000256" key="10">
    <source>
        <dbReference type="ARBA" id="ARBA00022884"/>
    </source>
</evidence>
<dbReference type="SMART" id="SM00651">
    <property type="entry name" value="Sm"/>
    <property type="match status" value="1"/>
</dbReference>
<evidence type="ECO:0000256" key="12">
    <source>
        <dbReference type="ARBA" id="ARBA00023242"/>
    </source>
</evidence>
<dbReference type="PANTHER" id="PTHR14456:SF2">
    <property type="entry name" value="INOSITOL-PENTAKISPHOSPHATE 2-KINASE"/>
    <property type="match status" value="1"/>
</dbReference>
<dbReference type="AlphaFoldDB" id="A0AAV6NJ62"/>
<evidence type="ECO:0000256" key="7">
    <source>
        <dbReference type="ARBA" id="ARBA00022741"/>
    </source>
</evidence>
<evidence type="ECO:0000313" key="17">
    <source>
        <dbReference type="Proteomes" id="UP000685013"/>
    </source>
</evidence>
<evidence type="ECO:0000256" key="5">
    <source>
        <dbReference type="ARBA" id="ARBA00022679"/>
    </source>
</evidence>
<keyword evidence="6" id="KW-0747">Spliceosome</keyword>
<evidence type="ECO:0000256" key="13">
    <source>
        <dbReference type="ARBA" id="ARBA00023274"/>
    </source>
</evidence>
<evidence type="ECO:0000256" key="2">
    <source>
        <dbReference type="ARBA" id="ARBA00007927"/>
    </source>
</evidence>
<accession>A0AAV6NJ62</accession>
<comment type="subcellular location">
    <subcellularLocation>
        <location evidence="1">Nucleus</location>
    </subcellularLocation>
</comment>
<evidence type="ECO:0000256" key="8">
    <source>
        <dbReference type="ARBA" id="ARBA00022777"/>
    </source>
</evidence>
<evidence type="ECO:0000256" key="6">
    <source>
        <dbReference type="ARBA" id="ARBA00022728"/>
    </source>
</evidence>
<evidence type="ECO:0000256" key="3">
    <source>
        <dbReference type="ARBA" id="ARBA00012023"/>
    </source>
</evidence>
<dbReference type="CDD" id="cd01722">
    <property type="entry name" value="Sm_F"/>
    <property type="match status" value="1"/>
</dbReference>
<dbReference type="PROSITE" id="PS52002">
    <property type="entry name" value="SM"/>
    <property type="match status" value="1"/>
</dbReference>
<dbReference type="GO" id="GO:0032958">
    <property type="term" value="P:inositol phosphate biosynthetic process"/>
    <property type="evidence" value="ECO:0007669"/>
    <property type="project" value="TreeGrafter"/>
</dbReference>
<keyword evidence="4" id="KW-0507">mRNA processing</keyword>
<dbReference type="InterPro" id="IPR047575">
    <property type="entry name" value="Sm"/>
</dbReference>
<feature type="non-terminal residue" evidence="16">
    <location>
        <position position="1"/>
    </location>
</feature>
<keyword evidence="17" id="KW-1185">Reference proteome</keyword>
<proteinExistence type="inferred from homology"/>
<dbReference type="InterPro" id="IPR009286">
    <property type="entry name" value="Ins_P5_2-kin"/>
</dbReference>
<comment type="caution">
    <text evidence="16">The sequence shown here is derived from an EMBL/GenBank/DDBJ whole genome shotgun (WGS) entry which is preliminary data.</text>
</comment>
<dbReference type="Proteomes" id="UP000685013">
    <property type="component" value="Chromosome 5"/>
</dbReference>
<dbReference type="GO" id="GO:0005524">
    <property type="term" value="F:ATP binding"/>
    <property type="evidence" value="ECO:0007669"/>
    <property type="project" value="UniProtKB-KW"/>
</dbReference>
<feature type="domain" description="Sm" evidence="15">
    <location>
        <begin position="6"/>
        <end position="78"/>
    </location>
</feature>
<dbReference type="GO" id="GO:0005681">
    <property type="term" value="C:spliceosomal complex"/>
    <property type="evidence" value="ECO:0007669"/>
    <property type="project" value="UniProtKB-KW"/>
</dbReference>
<evidence type="ECO:0000259" key="15">
    <source>
        <dbReference type="PROSITE" id="PS52002"/>
    </source>
</evidence>
<protein>
    <recommendedName>
        <fullName evidence="3 14">Inositol-pentakisphosphate 2-kinase</fullName>
        <ecNumber evidence="3 14">2.7.1.158</ecNumber>
    </recommendedName>
</protein>
<keyword evidence="7 14" id="KW-0547">Nucleotide-binding</keyword>
<reference evidence="16 17" key="1">
    <citation type="journal article" date="2021" name="Hortic Res">
        <title>The domestication of Cucurbita argyrosperma as revealed by the genome of its wild relative.</title>
        <authorList>
            <person name="Barrera-Redondo J."/>
            <person name="Sanchez-de la Vega G."/>
            <person name="Aguirre-Liguori J.A."/>
            <person name="Castellanos-Morales G."/>
            <person name="Gutierrez-Guerrero Y.T."/>
            <person name="Aguirre-Dugua X."/>
            <person name="Aguirre-Planter E."/>
            <person name="Tenaillon M.I."/>
            <person name="Lira-Saade R."/>
            <person name="Eguiarte L.E."/>
        </authorList>
    </citation>
    <scope>NUCLEOTIDE SEQUENCE [LARGE SCALE GENOMIC DNA]</scope>
    <source>
        <strain evidence="16">JBR-2021</strain>
    </source>
</reference>
<dbReference type="InterPro" id="IPR034100">
    <property type="entry name" value="Sm_F"/>
</dbReference>
<keyword evidence="12" id="KW-0539">Nucleus</keyword>
<comment type="catalytic activity">
    <reaction evidence="14">
        <text>1D-myo-inositol 1,3,4,5,6-pentakisphosphate + ATP = 1D-myo-inositol hexakisphosphate + ADP + H(+)</text>
        <dbReference type="Rhea" id="RHEA:20313"/>
        <dbReference type="ChEBI" id="CHEBI:15378"/>
        <dbReference type="ChEBI" id="CHEBI:30616"/>
        <dbReference type="ChEBI" id="CHEBI:57733"/>
        <dbReference type="ChEBI" id="CHEBI:58130"/>
        <dbReference type="ChEBI" id="CHEBI:456216"/>
        <dbReference type="EC" id="2.7.1.158"/>
    </reaction>
</comment>
<dbReference type="InterPro" id="IPR001163">
    <property type="entry name" value="Sm_dom_euk/arc"/>
</dbReference>
<gene>
    <name evidence="16" type="primary">IPK1</name>
    <name evidence="16" type="ORF">SDJN03_08239</name>
</gene>
<comment type="domain">
    <text evidence="14">The EXKPK motif is conserved in inositol-pentakisphosphate 2-kinases of both family 1 and 2.</text>
</comment>